<proteinExistence type="predicted"/>
<accession>A0A556QQT2</accession>
<sequence>MSFTDQIAELAKAKAKIAQAEAKLASDRVSALAKLPAEYGYGNLNEFIKALKAAAGKAGKGKGKKVKGAKVAKAPKAPKAGKRTRAKITPELKQQVIAAVQAGQSGAEIASSLGLSLPSVQNIKKEAGLVKARGNSGDTAAAPEAPAAS</sequence>
<dbReference type="InterPro" id="IPR036388">
    <property type="entry name" value="WH-like_DNA-bd_sf"/>
</dbReference>
<organism evidence="3 4">
    <name type="scientific">Rariglobus hedericola</name>
    <dbReference type="NCBI Taxonomy" id="2597822"/>
    <lineage>
        <taxon>Bacteria</taxon>
        <taxon>Pseudomonadati</taxon>
        <taxon>Verrucomicrobiota</taxon>
        <taxon>Opitutia</taxon>
        <taxon>Opitutales</taxon>
        <taxon>Opitutaceae</taxon>
        <taxon>Rariglobus</taxon>
    </lineage>
</organism>
<evidence type="ECO:0000313" key="4">
    <source>
        <dbReference type="Proteomes" id="UP000315648"/>
    </source>
</evidence>
<gene>
    <name evidence="3" type="ORF">FPL22_06730</name>
</gene>
<dbReference type="EMBL" id="VMBG01000001">
    <property type="protein sequence ID" value="TSJ78990.1"/>
    <property type="molecule type" value="Genomic_DNA"/>
</dbReference>
<keyword evidence="4" id="KW-1185">Reference proteome</keyword>
<feature type="coiled-coil region" evidence="1">
    <location>
        <begin position="3"/>
        <end position="30"/>
    </location>
</feature>
<dbReference type="AlphaFoldDB" id="A0A556QQT2"/>
<dbReference type="RefSeq" id="WP_144229333.1">
    <property type="nucleotide sequence ID" value="NZ_CBCRVV010000005.1"/>
</dbReference>
<protein>
    <submittedName>
        <fullName evidence="3">Helix-turn-helix domain-containing protein</fullName>
    </submittedName>
</protein>
<keyword evidence="1" id="KW-0175">Coiled coil</keyword>
<dbReference type="Gene3D" id="1.10.10.10">
    <property type="entry name" value="Winged helix-like DNA-binding domain superfamily/Winged helix DNA-binding domain"/>
    <property type="match status" value="1"/>
</dbReference>
<evidence type="ECO:0000313" key="3">
    <source>
        <dbReference type="EMBL" id="TSJ78990.1"/>
    </source>
</evidence>
<reference evidence="3 4" key="1">
    <citation type="submission" date="2019-07" db="EMBL/GenBank/DDBJ databases">
        <title>Description of 53C-WASEF.</title>
        <authorList>
            <person name="Pitt A."/>
            <person name="Hahn M.W."/>
        </authorList>
    </citation>
    <scope>NUCLEOTIDE SEQUENCE [LARGE SCALE GENOMIC DNA]</scope>
    <source>
        <strain evidence="3 4">53C-WASEF</strain>
    </source>
</reference>
<feature type="compositionally biased region" description="Basic residues" evidence="2">
    <location>
        <begin position="60"/>
        <end position="70"/>
    </location>
</feature>
<evidence type="ECO:0000256" key="2">
    <source>
        <dbReference type="SAM" id="MobiDB-lite"/>
    </source>
</evidence>
<dbReference type="Proteomes" id="UP000315648">
    <property type="component" value="Unassembled WGS sequence"/>
</dbReference>
<comment type="caution">
    <text evidence="3">The sequence shown here is derived from an EMBL/GenBank/DDBJ whole genome shotgun (WGS) entry which is preliminary data.</text>
</comment>
<evidence type="ECO:0000256" key="1">
    <source>
        <dbReference type="SAM" id="Coils"/>
    </source>
</evidence>
<name>A0A556QQT2_9BACT</name>
<dbReference type="OrthoDB" id="199488at2"/>
<feature type="region of interest" description="Disordered" evidence="2">
    <location>
        <begin position="60"/>
        <end position="88"/>
    </location>
</feature>